<dbReference type="EMBL" id="VLPK01000002">
    <property type="protein sequence ID" value="TSJ40640.1"/>
    <property type="molecule type" value="Genomic_DNA"/>
</dbReference>
<protein>
    <recommendedName>
        <fullName evidence="3">DUF4382 domain-containing protein</fullName>
    </recommendedName>
</protein>
<accession>A0A556ML43</accession>
<keyword evidence="2" id="KW-1185">Reference proteome</keyword>
<comment type="caution">
    <text evidence="1">The sequence shown here is derived from an EMBL/GenBank/DDBJ whole genome shotgun (WGS) entry which is preliminary data.</text>
</comment>
<reference evidence="1 2" key="1">
    <citation type="submission" date="2019-07" db="EMBL/GenBank/DDBJ databases">
        <authorList>
            <person name="Huq M.A."/>
        </authorList>
    </citation>
    <scope>NUCLEOTIDE SEQUENCE [LARGE SCALE GENOMIC DNA]</scope>
    <source>
        <strain evidence="1 2">MAH-19</strain>
    </source>
</reference>
<gene>
    <name evidence="1" type="ORF">FO440_12890</name>
</gene>
<evidence type="ECO:0000313" key="1">
    <source>
        <dbReference type="EMBL" id="TSJ40640.1"/>
    </source>
</evidence>
<dbReference type="RefSeq" id="WP_144248678.1">
    <property type="nucleotide sequence ID" value="NZ_VLPK01000002.1"/>
</dbReference>
<name>A0A556ML43_9SPHI</name>
<organism evidence="1 2">
    <name type="scientific">Mucilaginibacter corticis</name>
    <dbReference type="NCBI Taxonomy" id="2597670"/>
    <lineage>
        <taxon>Bacteria</taxon>
        <taxon>Pseudomonadati</taxon>
        <taxon>Bacteroidota</taxon>
        <taxon>Sphingobacteriia</taxon>
        <taxon>Sphingobacteriales</taxon>
        <taxon>Sphingobacteriaceae</taxon>
        <taxon>Mucilaginibacter</taxon>
    </lineage>
</organism>
<sequence>MNIRLNHIIIGCYALGLVSIFSACKKGDKASPSNSADTQISFALSASGKLSPVGVNTNSGLTANSLAANAAAAGITWTSGIANVSAFKLEAKKNGTEIEIKSRNLTSIDLFALSPTTISAAIATGEYDEIEVKALFVKSSGSDIPLTLKGNYTSQSGTVTPIEFDFNDDALIKVEAENVTVDGTTDIAAITKLDLTRLIGNNAAAALDAATRTNGTIVISNASNTNIYNAVKANVELCGKWGGFEHHDKRDR</sequence>
<dbReference type="PROSITE" id="PS51257">
    <property type="entry name" value="PROKAR_LIPOPROTEIN"/>
    <property type="match status" value="1"/>
</dbReference>
<proteinExistence type="predicted"/>
<dbReference type="OrthoDB" id="792586at2"/>
<dbReference type="AlphaFoldDB" id="A0A556ML43"/>
<evidence type="ECO:0000313" key="2">
    <source>
        <dbReference type="Proteomes" id="UP000318733"/>
    </source>
</evidence>
<dbReference type="Proteomes" id="UP000318733">
    <property type="component" value="Unassembled WGS sequence"/>
</dbReference>
<evidence type="ECO:0008006" key="3">
    <source>
        <dbReference type="Google" id="ProtNLM"/>
    </source>
</evidence>